<evidence type="ECO:0000313" key="3">
    <source>
        <dbReference type="EMBL" id="NVN52110.1"/>
    </source>
</evidence>
<evidence type="ECO:0000256" key="1">
    <source>
        <dbReference type="ARBA" id="ARBA00008710"/>
    </source>
</evidence>
<dbReference type="Pfam" id="PF04075">
    <property type="entry name" value="F420H2_quin_red"/>
    <property type="match status" value="1"/>
</dbReference>
<dbReference type="AlphaFoldDB" id="A0A850PVN1"/>
<dbReference type="InterPro" id="IPR012349">
    <property type="entry name" value="Split_barrel_FMN-bd"/>
</dbReference>
<protein>
    <recommendedName>
        <fullName evidence="5">Nitroreductase</fullName>
    </recommendedName>
</protein>
<gene>
    <name evidence="3" type="ORF">HLY00_777</name>
</gene>
<dbReference type="InterPro" id="IPR004378">
    <property type="entry name" value="F420H2_quin_Rdtase"/>
</dbReference>
<dbReference type="PANTHER" id="PTHR39428">
    <property type="entry name" value="F420H(2)-DEPENDENT QUINONE REDUCTASE RV1261C"/>
    <property type="match status" value="1"/>
</dbReference>
<organism evidence="3 4">
    <name type="scientific">Mycolicibacterium hippocampi</name>
    <dbReference type="NCBI Taxonomy" id="659824"/>
    <lineage>
        <taxon>Bacteria</taxon>
        <taxon>Bacillati</taxon>
        <taxon>Actinomycetota</taxon>
        <taxon>Actinomycetes</taxon>
        <taxon>Mycobacteriales</taxon>
        <taxon>Mycobacteriaceae</taxon>
        <taxon>Mycolicibacterium</taxon>
    </lineage>
</organism>
<dbReference type="Gene3D" id="2.30.110.10">
    <property type="entry name" value="Electron Transport, Fmn-binding Protein, Chain A"/>
    <property type="match status" value="1"/>
</dbReference>
<accession>A0A850PVN1</accession>
<keyword evidence="4" id="KW-1185">Reference proteome</keyword>
<dbReference type="GO" id="GO:0070967">
    <property type="term" value="F:coenzyme F420 binding"/>
    <property type="evidence" value="ECO:0007669"/>
    <property type="project" value="TreeGrafter"/>
</dbReference>
<reference evidence="3 4" key="1">
    <citation type="submission" date="2020-05" db="EMBL/GenBank/DDBJ databases">
        <title>Draft genome sequence of Mycobacterium hippocampi DL, isolated from European seabass, Dicentrarchus labrax, reared in fish farms.</title>
        <authorList>
            <person name="Stathopoulou P."/>
            <person name="Asimakis E."/>
            <person name="Tzokas K."/>
            <person name="Batargias C."/>
            <person name="Tsiamis G."/>
        </authorList>
    </citation>
    <scope>NUCLEOTIDE SEQUENCE [LARGE SCALE GENOMIC DNA]</scope>
    <source>
        <strain evidence="3 4">DL</strain>
    </source>
</reference>
<dbReference type="GO" id="GO:0016491">
    <property type="term" value="F:oxidoreductase activity"/>
    <property type="evidence" value="ECO:0007669"/>
    <property type="project" value="InterPro"/>
</dbReference>
<name>A0A850PVN1_9MYCO</name>
<comment type="similarity">
    <text evidence="1">Belongs to the F420H(2)-dependent quinone reductase family.</text>
</comment>
<evidence type="ECO:0000313" key="4">
    <source>
        <dbReference type="Proteomes" id="UP000570517"/>
    </source>
</evidence>
<dbReference type="EMBL" id="JABFYL010000041">
    <property type="protein sequence ID" value="NVN52110.1"/>
    <property type="molecule type" value="Genomic_DNA"/>
</dbReference>
<comment type="catalytic activity">
    <reaction evidence="2">
        <text>oxidized coenzyme F420-(gamma-L-Glu)(n) + a quinol + H(+) = reduced coenzyme F420-(gamma-L-Glu)(n) + a quinone</text>
        <dbReference type="Rhea" id="RHEA:39663"/>
        <dbReference type="Rhea" id="RHEA-COMP:12939"/>
        <dbReference type="Rhea" id="RHEA-COMP:14378"/>
        <dbReference type="ChEBI" id="CHEBI:15378"/>
        <dbReference type="ChEBI" id="CHEBI:24646"/>
        <dbReference type="ChEBI" id="CHEBI:132124"/>
        <dbReference type="ChEBI" id="CHEBI:133980"/>
        <dbReference type="ChEBI" id="CHEBI:139511"/>
    </reaction>
</comment>
<dbReference type="NCBIfam" id="TIGR00026">
    <property type="entry name" value="hi_GC_TIGR00026"/>
    <property type="match status" value="1"/>
</dbReference>
<evidence type="ECO:0000256" key="2">
    <source>
        <dbReference type="ARBA" id="ARBA00049106"/>
    </source>
</evidence>
<dbReference type="Proteomes" id="UP000570517">
    <property type="component" value="Unassembled WGS sequence"/>
</dbReference>
<dbReference type="GO" id="GO:0005886">
    <property type="term" value="C:plasma membrane"/>
    <property type="evidence" value="ECO:0007669"/>
    <property type="project" value="TreeGrafter"/>
</dbReference>
<comment type="caution">
    <text evidence="3">The sequence shown here is derived from an EMBL/GenBank/DDBJ whole genome shotgun (WGS) entry which is preliminary data.</text>
</comment>
<proteinExistence type="inferred from homology"/>
<evidence type="ECO:0008006" key="5">
    <source>
        <dbReference type="Google" id="ProtNLM"/>
    </source>
</evidence>
<dbReference type="PANTHER" id="PTHR39428:SF1">
    <property type="entry name" value="F420H(2)-DEPENDENT QUINONE REDUCTASE RV1261C"/>
    <property type="match status" value="1"/>
</dbReference>
<sequence>MTDNGDFDMSTLDDMNRNVIEEFRENGGKVGGLFEGKPLVLVHHVGAKSGVKRIAPLVPYVDGSRTFVFASLGGADVNPAWYHNVVTNPDVVVELGSETFAATARVLSGGERDDIYAKQSAVEPQFAEYQSKTTRVIPVVELVRSGG</sequence>